<dbReference type="GO" id="GO:0005337">
    <property type="term" value="F:nucleoside transmembrane transporter activity"/>
    <property type="evidence" value="ECO:0007669"/>
    <property type="project" value="InterPro"/>
</dbReference>
<feature type="transmembrane region" description="Helical" evidence="9">
    <location>
        <begin position="424"/>
        <end position="448"/>
    </location>
</feature>
<gene>
    <name evidence="10" type="ORF">C9374_004723</name>
</gene>
<evidence type="ECO:0000256" key="2">
    <source>
        <dbReference type="ARBA" id="ARBA00007965"/>
    </source>
</evidence>
<feature type="transmembrane region" description="Helical" evidence="9">
    <location>
        <begin position="57"/>
        <end position="80"/>
    </location>
</feature>
<keyword evidence="5 9" id="KW-1133">Transmembrane helix</keyword>
<feature type="transmembrane region" description="Helical" evidence="9">
    <location>
        <begin position="392"/>
        <end position="417"/>
    </location>
</feature>
<evidence type="ECO:0000256" key="9">
    <source>
        <dbReference type="SAM" id="Phobius"/>
    </source>
</evidence>
<keyword evidence="11" id="KW-1185">Reference proteome</keyword>
<dbReference type="PANTHER" id="PTHR10332:SF10">
    <property type="entry name" value="EQUILIBRATIVE NUCLEOSIDE TRANSPORTER 4"/>
    <property type="match status" value="1"/>
</dbReference>
<feature type="transmembrane region" description="Helical" evidence="9">
    <location>
        <begin position="131"/>
        <end position="152"/>
    </location>
</feature>
<dbReference type="PANTHER" id="PTHR10332">
    <property type="entry name" value="EQUILIBRATIVE NUCLEOSIDE TRANSPORTER"/>
    <property type="match status" value="1"/>
</dbReference>
<dbReference type="EMBL" id="PYSW02000021">
    <property type="protein sequence ID" value="KAG2383386.1"/>
    <property type="molecule type" value="Genomic_DNA"/>
</dbReference>
<keyword evidence="3" id="KW-0813">Transport</keyword>
<dbReference type="RefSeq" id="XP_044549065.1">
    <property type="nucleotide sequence ID" value="XM_044694394.1"/>
</dbReference>
<evidence type="ECO:0000256" key="3">
    <source>
        <dbReference type="ARBA" id="ARBA00022448"/>
    </source>
</evidence>
<feature type="transmembrane region" description="Helical" evidence="9">
    <location>
        <begin position="158"/>
        <end position="180"/>
    </location>
</feature>
<dbReference type="GeneID" id="68097178"/>
<comment type="similarity">
    <text evidence="2">Belongs to the SLC29A/ENT transporter (TC 2.A.57) family.</text>
</comment>
<evidence type="ECO:0000256" key="8">
    <source>
        <dbReference type="SAM" id="MobiDB-lite"/>
    </source>
</evidence>
<feature type="transmembrane region" description="Helical" evidence="9">
    <location>
        <begin position="192"/>
        <end position="210"/>
    </location>
</feature>
<name>A0AA88GLT1_NAELO</name>
<dbReference type="InterPro" id="IPR002259">
    <property type="entry name" value="Eqnu_transpt"/>
</dbReference>
<feature type="transmembrane region" description="Helical" evidence="9">
    <location>
        <begin position="230"/>
        <end position="255"/>
    </location>
</feature>
<keyword evidence="6 9" id="KW-0472">Membrane</keyword>
<evidence type="ECO:0000256" key="5">
    <source>
        <dbReference type="ARBA" id="ARBA00022989"/>
    </source>
</evidence>
<evidence type="ECO:0000313" key="11">
    <source>
        <dbReference type="Proteomes" id="UP000816034"/>
    </source>
</evidence>
<organism evidence="10 11">
    <name type="scientific">Naegleria lovaniensis</name>
    <name type="common">Amoeba</name>
    <dbReference type="NCBI Taxonomy" id="51637"/>
    <lineage>
        <taxon>Eukaryota</taxon>
        <taxon>Discoba</taxon>
        <taxon>Heterolobosea</taxon>
        <taxon>Tetramitia</taxon>
        <taxon>Eutetramitia</taxon>
        <taxon>Vahlkampfiidae</taxon>
        <taxon>Naegleria</taxon>
    </lineage>
</organism>
<keyword evidence="7" id="KW-0175">Coiled coil</keyword>
<feature type="compositionally biased region" description="Polar residues" evidence="8">
    <location>
        <begin position="1"/>
        <end position="15"/>
    </location>
</feature>
<evidence type="ECO:0000256" key="7">
    <source>
        <dbReference type="SAM" id="Coils"/>
    </source>
</evidence>
<proteinExistence type="inferred from homology"/>
<evidence type="ECO:0000256" key="6">
    <source>
        <dbReference type="ARBA" id="ARBA00023136"/>
    </source>
</evidence>
<dbReference type="AlphaFoldDB" id="A0AA88GLT1"/>
<protein>
    <submittedName>
        <fullName evidence="10">Uncharacterized protein</fullName>
    </submittedName>
</protein>
<sequence>MQHGSSPYPSESGLLNNGDEELRPLTATPLSSSLEEQLSSGQLNSGEQQQDENPPRLMLVICLLQGLIYPMIYNILILSWDYFMYRNNKVDYTTLVLMLSGLGIGHPIILIVYFAVGLVRRGKQADKRWAMAILTGFSLVVSCVLWLVVILLRTNDVYMVTLLFLALSICMSCWNSQIWLAVRVLPVNCMRAVVYGIECSGFLFGVLRLATKYVSLLISANEQANNNEFIFLIVFLTICCTIAFVVTIPFLWMLVKSEYYASKWNHYQQELEMAFEKQRAKEEQELKRFEQEFLRKQEQTYSTAATSNLYQTDLTNSGIQTELVSSQQVREEEILHQQHVSEQDPQDLEEKRKFFSRCVFILSIPSNVITCLVFPVLLVFLKSSLPFFKNNIFPIVLVTVFAFTAMMGSFTSCNCAFPRRWMSVLLSLSRLLLIPLFLLLCGGVIQFFNDHVEVVALIATMLFSFSHGYSSTSLYLKLLKECTQIEDFKQKSAVFSFNIFIIEACKLPLVIVSFFFLAIALP</sequence>
<comment type="subcellular location">
    <subcellularLocation>
        <location evidence="1">Membrane</location>
        <topology evidence="1">Multi-pass membrane protein</topology>
    </subcellularLocation>
</comment>
<dbReference type="Proteomes" id="UP000816034">
    <property type="component" value="Unassembled WGS sequence"/>
</dbReference>
<feature type="transmembrane region" description="Helical" evidence="9">
    <location>
        <begin position="497"/>
        <end position="521"/>
    </location>
</feature>
<evidence type="ECO:0000256" key="1">
    <source>
        <dbReference type="ARBA" id="ARBA00004141"/>
    </source>
</evidence>
<evidence type="ECO:0000256" key="4">
    <source>
        <dbReference type="ARBA" id="ARBA00022692"/>
    </source>
</evidence>
<feature type="transmembrane region" description="Helical" evidence="9">
    <location>
        <begin position="454"/>
        <end position="476"/>
    </location>
</feature>
<comment type="caution">
    <text evidence="10">The sequence shown here is derived from an EMBL/GenBank/DDBJ whole genome shotgun (WGS) entry which is preliminary data.</text>
</comment>
<feature type="coiled-coil region" evidence="7">
    <location>
        <begin position="272"/>
        <end position="299"/>
    </location>
</feature>
<accession>A0AA88GLT1</accession>
<reference evidence="10 11" key="1">
    <citation type="journal article" date="2018" name="BMC Genomics">
        <title>The genome of Naegleria lovaniensis, the basis for a comparative approach to unravel pathogenicity factors of the human pathogenic amoeba N. fowleri.</title>
        <authorList>
            <person name="Liechti N."/>
            <person name="Schurch N."/>
            <person name="Bruggmann R."/>
            <person name="Wittwer M."/>
        </authorList>
    </citation>
    <scope>NUCLEOTIDE SEQUENCE [LARGE SCALE GENOMIC DNA]</scope>
    <source>
        <strain evidence="10 11">ATCC 30569</strain>
    </source>
</reference>
<evidence type="ECO:0000313" key="10">
    <source>
        <dbReference type="EMBL" id="KAG2383386.1"/>
    </source>
</evidence>
<feature type="transmembrane region" description="Helical" evidence="9">
    <location>
        <begin position="358"/>
        <end position="380"/>
    </location>
</feature>
<dbReference type="GO" id="GO:0005886">
    <property type="term" value="C:plasma membrane"/>
    <property type="evidence" value="ECO:0007669"/>
    <property type="project" value="TreeGrafter"/>
</dbReference>
<feature type="region of interest" description="Disordered" evidence="8">
    <location>
        <begin position="1"/>
        <end position="26"/>
    </location>
</feature>
<feature type="transmembrane region" description="Helical" evidence="9">
    <location>
        <begin position="92"/>
        <end position="119"/>
    </location>
</feature>
<keyword evidence="4 9" id="KW-0812">Transmembrane</keyword>